<name>A0A3N4IRZ2_9PEZI</name>
<evidence type="ECO:0000313" key="1">
    <source>
        <dbReference type="EMBL" id="RPA88933.1"/>
    </source>
</evidence>
<dbReference type="Proteomes" id="UP000276215">
    <property type="component" value="Unassembled WGS sequence"/>
</dbReference>
<dbReference type="AlphaFoldDB" id="A0A3N4IRZ2"/>
<proteinExistence type="predicted"/>
<accession>A0A3N4IRZ2</accession>
<dbReference type="EMBL" id="ML120635">
    <property type="protein sequence ID" value="RPA88933.1"/>
    <property type="molecule type" value="Genomic_DNA"/>
</dbReference>
<keyword evidence="2" id="KW-1185">Reference proteome</keyword>
<sequence length="58" mass="6559">MLYYAALGRVSWDGEYPPLSRLCQDPNLHTQRTTIKLVHNPLRTNIGIACSTYVPEAI</sequence>
<protein>
    <submittedName>
        <fullName evidence="1">Uncharacterized protein</fullName>
    </submittedName>
</protein>
<organism evidence="1 2">
    <name type="scientific">Choiromyces venosus 120613-1</name>
    <dbReference type="NCBI Taxonomy" id="1336337"/>
    <lineage>
        <taxon>Eukaryota</taxon>
        <taxon>Fungi</taxon>
        <taxon>Dikarya</taxon>
        <taxon>Ascomycota</taxon>
        <taxon>Pezizomycotina</taxon>
        <taxon>Pezizomycetes</taxon>
        <taxon>Pezizales</taxon>
        <taxon>Tuberaceae</taxon>
        <taxon>Choiromyces</taxon>
    </lineage>
</organism>
<evidence type="ECO:0000313" key="2">
    <source>
        <dbReference type="Proteomes" id="UP000276215"/>
    </source>
</evidence>
<reference evidence="1 2" key="1">
    <citation type="journal article" date="2018" name="Nat. Ecol. Evol.">
        <title>Pezizomycetes genomes reveal the molecular basis of ectomycorrhizal truffle lifestyle.</title>
        <authorList>
            <person name="Murat C."/>
            <person name="Payen T."/>
            <person name="Noel B."/>
            <person name="Kuo A."/>
            <person name="Morin E."/>
            <person name="Chen J."/>
            <person name="Kohler A."/>
            <person name="Krizsan K."/>
            <person name="Balestrini R."/>
            <person name="Da Silva C."/>
            <person name="Montanini B."/>
            <person name="Hainaut M."/>
            <person name="Levati E."/>
            <person name="Barry K.W."/>
            <person name="Belfiori B."/>
            <person name="Cichocki N."/>
            <person name="Clum A."/>
            <person name="Dockter R.B."/>
            <person name="Fauchery L."/>
            <person name="Guy J."/>
            <person name="Iotti M."/>
            <person name="Le Tacon F."/>
            <person name="Lindquist E.A."/>
            <person name="Lipzen A."/>
            <person name="Malagnac F."/>
            <person name="Mello A."/>
            <person name="Molinier V."/>
            <person name="Miyauchi S."/>
            <person name="Poulain J."/>
            <person name="Riccioni C."/>
            <person name="Rubini A."/>
            <person name="Sitrit Y."/>
            <person name="Splivallo R."/>
            <person name="Traeger S."/>
            <person name="Wang M."/>
            <person name="Zifcakova L."/>
            <person name="Wipf D."/>
            <person name="Zambonelli A."/>
            <person name="Paolocci F."/>
            <person name="Nowrousian M."/>
            <person name="Ottonello S."/>
            <person name="Baldrian P."/>
            <person name="Spatafora J.W."/>
            <person name="Henrissat B."/>
            <person name="Nagy L.G."/>
            <person name="Aury J.M."/>
            <person name="Wincker P."/>
            <person name="Grigoriev I.V."/>
            <person name="Bonfante P."/>
            <person name="Martin F.M."/>
        </authorList>
    </citation>
    <scope>NUCLEOTIDE SEQUENCE [LARGE SCALE GENOMIC DNA]</scope>
    <source>
        <strain evidence="1 2">120613-1</strain>
    </source>
</reference>
<gene>
    <name evidence="1" type="ORF">L873DRAFT_1823727</name>
</gene>